<dbReference type="AlphaFoldDB" id="A0A3N2PM46"/>
<reference evidence="2 3" key="1">
    <citation type="journal article" date="2018" name="Mol. Ecol.">
        <title>The obligate alkalophilic soda-lake fungus Sodiomyces alkalinus has shifted to a protein diet.</title>
        <authorList>
            <person name="Grum-Grzhimaylo A.A."/>
            <person name="Falkoski D.L."/>
            <person name="van den Heuvel J."/>
            <person name="Valero-Jimenez C.A."/>
            <person name="Min B."/>
            <person name="Choi I.G."/>
            <person name="Lipzen A."/>
            <person name="Daum C.G."/>
            <person name="Aanen D.K."/>
            <person name="Tsang A."/>
            <person name="Henrissat B."/>
            <person name="Bilanenko E.N."/>
            <person name="de Vries R.P."/>
            <person name="van Kan J.A.L."/>
            <person name="Grigoriev I.V."/>
            <person name="Debets A.J.M."/>
        </authorList>
    </citation>
    <scope>NUCLEOTIDE SEQUENCE [LARGE SCALE GENOMIC DNA]</scope>
    <source>
        <strain evidence="2 3">F11</strain>
    </source>
</reference>
<evidence type="ECO:0000313" key="2">
    <source>
        <dbReference type="EMBL" id="ROT35484.1"/>
    </source>
</evidence>
<evidence type="ECO:0008006" key="4">
    <source>
        <dbReference type="Google" id="ProtNLM"/>
    </source>
</evidence>
<dbReference type="RefSeq" id="XP_028463290.1">
    <property type="nucleotide sequence ID" value="XM_028615575.1"/>
</dbReference>
<name>A0A3N2PM46_SODAK</name>
<organism evidence="2 3">
    <name type="scientific">Sodiomyces alkalinus (strain CBS 110278 / VKM F-3762 / F11)</name>
    <name type="common">Alkaliphilic filamentous fungus</name>
    <dbReference type="NCBI Taxonomy" id="1314773"/>
    <lineage>
        <taxon>Eukaryota</taxon>
        <taxon>Fungi</taxon>
        <taxon>Dikarya</taxon>
        <taxon>Ascomycota</taxon>
        <taxon>Pezizomycotina</taxon>
        <taxon>Sordariomycetes</taxon>
        <taxon>Hypocreomycetidae</taxon>
        <taxon>Glomerellales</taxon>
        <taxon>Plectosphaerellaceae</taxon>
        <taxon>Sodiomyces</taxon>
    </lineage>
</organism>
<keyword evidence="3" id="KW-1185">Reference proteome</keyword>
<gene>
    <name evidence="2" type="ORF">SODALDRAFT_67724</name>
</gene>
<dbReference type="GeneID" id="39584052"/>
<evidence type="ECO:0000313" key="3">
    <source>
        <dbReference type="Proteomes" id="UP000272025"/>
    </source>
</evidence>
<dbReference type="EMBL" id="ML119061">
    <property type="protein sequence ID" value="ROT35484.1"/>
    <property type="molecule type" value="Genomic_DNA"/>
</dbReference>
<keyword evidence="1" id="KW-0732">Signal</keyword>
<sequence length="75" mass="8532">MLLLVFCSAAIVQSTQQGLVRCEFATGLTHRRNRHIHASVTALFKKLLDSIQPLLKLQISRPYHYNTASYFGILM</sequence>
<dbReference type="Proteomes" id="UP000272025">
    <property type="component" value="Unassembled WGS sequence"/>
</dbReference>
<proteinExistence type="predicted"/>
<protein>
    <recommendedName>
        <fullName evidence="4">Secreted protein</fullName>
    </recommendedName>
</protein>
<feature type="chain" id="PRO_5018338593" description="Secreted protein" evidence="1">
    <location>
        <begin position="18"/>
        <end position="75"/>
    </location>
</feature>
<feature type="signal peptide" evidence="1">
    <location>
        <begin position="1"/>
        <end position="17"/>
    </location>
</feature>
<accession>A0A3N2PM46</accession>
<evidence type="ECO:0000256" key="1">
    <source>
        <dbReference type="SAM" id="SignalP"/>
    </source>
</evidence>